<gene>
    <name evidence="3" type="ORF">CALCODRAFT_501823</name>
</gene>
<dbReference type="STRING" id="1353952.A0A165DHU9"/>
<dbReference type="NCBIfam" id="NF041278">
    <property type="entry name" value="CmcJ_NvfI_EfuI"/>
    <property type="match status" value="1"/>
</dbReference>
<dbReference type="AlphaFoldDB" id="A0A165DHU9"/>
<dbReference type="PANTHER" id="PTHR34598">
    <property type="entry name" value="BLL6449 PROTEIN"/>
    <property type="match status" value="1"/>
</dbReference>
<dbReference type="Proteomes" id="UP000076842">
    <property type="component" value="Unassembled WGS sequence"/>
</dbReference>
<dbReference type="OrthoDB" id="412788at2759"/>
<keyword evidence="4" id="KW-1185">Reference proteome</keyword>
<comment type="similarity">
    <text evidence="1">Belongs to the asaB hydroxylase/desaturase family.</text>
</comment>
<evidence type="ECO:0008006" key="5">
    <source>
        <dbReference type="Google" id="ProtNLM"/>
    </source>
</evidence>
<sequence length="300" mass="33773">TPVPTPHAVPALLSFLSPALKAKPYTKSTSGETNVISEERTVPVTDLRSLPESDLQAFTTDTSGFQWVKHESKLSGDELLDEESIKRVYYPEVDAFLKSRLGAKRTFIFDHTTRRAPPRGEKVDFGRDPNARGPVHRAHVDQSRSAGAERVFVHMGEEAERLSRGRVQIVNVWRPIRGPVTDWPLAVADYRSVDPETDLQPTDLIYPHRVGETLSVRYSPRQRWYYISEQQPEDVLLLKCYESESESESDSLSDTPGADGVQKGRALLTPHTAFWNPESGGREGEPRQSIEVRALVFYSD</sequence>
<feature type="compositionally biased region" description="Basic and acidic residues" evidence="2">
    <location>
        <begin position="118"/>
        <end position="130"/>
    </location>
</feature>
<accession>A0A165DHU9</accession>
<organism evidence="3 4">
    <name type="scientific">Calocera cornea HHB12733</name>
    <dbReference type="NCBI Taxonomy" id="1353952"/>
    <lineage>
        <taxon>Eukaryota</taxon>
        <taxon>Fungi</taxon>
        <taxon>Dikarya</taxon>
        <taxon>Basidiomycota</taxon>
        <taxon>Agaricomycotina</taxon>
        <taxon>Dacrymycetes</taxon>
        <taxon>Dacrymycetales</taxon>
        <taxon>Dacrymycetaceae</taxon>
        <taxon>Calocera</taxon>
    </lineage>
</organism>
<protein>
    <recommendedName>
        <fullName evidence="5">Methyltransferase</fullName>
    </recommendedName>
</protein>
<evidence type="ECO:0000256" key="1">
    <source>
        <dbReference type="ARBA" id="ARBA00023604"/>
    </source>
</evidence>
<evidence type="ECO:0000313" key="4">
    <source>
        <dbReference type="Proteomes" id="UP000076842"/>
    </source>
</evidence>
<feature type="non-terminal residue" evidence="3">
    <location>
        <position position="1"/>
    </location>
</feature>
<feature type="region of interest" description="Disordered" evidence="2">
    <location>
        <begin position="118"/>
        <end position="141"/>
    </location>
</feature>
<dbReference type="EMBL" id="KV424054">
    <property type="protein sequence ID" value="KZT52824.1"/>
    <property type="molecule type" value="Genomic_DNA"/>
</dbReference>
<dbReference type="InParanoid" id="A0A165DHU9"/>
<evidence type="ECO:0000313" key="3">
    <source>
        <dbReference type="EMBL" id="KZT52824.1"/>
    </source>
</evidence>
<dbReference type="InterPro" id="IPR044053">
    <property type="entry name" value="AsaB-like"/>
</dbReference>
<proteinExistence type="inferred from homology"/>
<dbReference type="GO" id="GO:0016491">
    <property type="term" value="F:oxidoreductase activity"/>
    <property type="evidence" value="ECO:0007669"/>
    <property type="project" value="InterPro"/>
</dbReference>
<evidence type="ECO:0000256" key="2">
    <source>
        <dbReference type="SAM" id="MobiDB-lite"/>
    </source>
</evidence>
<reference evidence="3 4" key="1">
    <citation type="journal article" date="2016" name="Mol. Biol. Evol.">
        <title>Comparative Genomics of Early-Diverging Mushroom-Forming Fungi Provides Insights into the Origins of Lignocellulose Decay Capabilities.</title>
        <authorList>
            <person name="Nagy L.G."/>
            <person name="Riley R."/>
            <person name="Tritt A."/>
            <person name="Adam C."/>
            <person name="Daum C."/>
            <person name="Floudas D."/>
            <person name="Sun H."/>
            <person name="Yadav J.S."/>
            <person name="Pangilinan J."/>
            <person name="Larsson K.H."/>
            <person name="Matsuura K."/>
            <person name="Barry K."/>
            <person name="Labutti K."/>
            <person name="Kuo R."/>
            <person name="Ohm R.A."/>
            <person name="Bhattacharya S.S."/>
            <person name="Shirouzu T."/>
            <person name="Yoshinaga Y."/>
            <person name="Martin F.M."/>
            <person name="Grigoriev I.V."/>
            <person name="Hibbett D.S."/>
        </authorList>
    </citation>
    <scope>NUCLEOTIDE SEQUENCE [LARGE SCALE GENOMIC DNA]</scope>
    <source>
        <strain evidence="3 4">HHB12733</strain>
    </source>
</reference>
<dbReference type="PANTHER" id="PTHR34598:SF3">
    <property type="entry name" value="OXIDOREDUCTASE AN1597"/>
    <property type="match status" value="1"/>
</dbReference>
<name>A0A165DHU9_9BASI</name>